<evidence type="ECO:0000256" key="2">
    <source>
        <dbReference type="SAM" id="MobiDB-lite"/>
    </source>
</evidence>
<feature type="region of interest" description="Disordered" evidence="2">
    <location>
        <begin position="45"/>
        <end position="77"/>
    </location>
</feature>
<protein>
    <recommendedName>
        <fullName evidence="3">CCHC-type domain-containing protein</fullName>
    </recommendedName>
</protein>
<organism evidence="4">
    <name type="scientific">Tanacetum cinerariifolium</name>
    <name type="common">Dalmatian daisy</name>
    <name type="synonym">Chrysanthemum cinerariifolium</name>
    <dbReference type="NCBI Taxonomy" id="118510"/>
    <lineage>
        <taxon>Eukaryota</taxon>
        <taxon>Viridiplantae</taxon>
        <taxon>Streptophyta</taxon>
        <taxon>Embryophyta</taxon>
        <taxon>Tracheophyta</taxon>
        <taxon>Spermatophyta</taxon>
        <taxon>Magnoliopsida</taxon>
        <taxon>eudicotyledons</taxon>
        <taxon>Gunneridae</taxon>
        <taxon>Pentapetalae</taxon>
        <taxon>asterids</taxon>
        <taxon>campanulids</taxon>
        <taxon>Asterales</taxon>
        <taxon>Asteraceae</taxon>
        <taxon>Asteroideae</taxon>
        <taxon>Anthemideae</taxon>
        <taxon>Anthemidinae</taxon>
        <taxon>Tanacetum</taxon>
    </lineage>
</organism>
<evidence type="ECO:0000256" key="1">
    <source>
        <dbReference type="PROSITE-ProRule" id="PRU00047"/>
    </source>
</evidence>
<evidence type="ECO:0000313" key="4">
    <source>
        <dbReference type="EMBL" id="GFD00124.1"/>
    </source>
</evidence>
<name>A0A699STK8_TANCI</name>
<accession>A0A699STK8</accession>
<dbReference type="PROSITE" id="PS50158">
    <property type="entry name" value="ZF_CCHC"/>
    <property type="match status" value="1"/>
</dbReference>
<feature type="non-terminal residue" evidence="4">
    <location>
        <position position="1"/>
    </location>
</feature>
<keyword evidence="1" id="KW-0862">Zinc</keyword>
<gene>
    <name evidence="4" type="ORF">Tci_872093</name>
</gene>
<evidence type="ECO:0000259" key="3">
    <source>
        <dbReference type="PROSITE" id="PS50158"/>
    </source>
</evidence>
<feature type="domain" description="CCHC-type" evidence="3">
    <location>
        <begin position="21"/>
        <end position="36"/>
    </location>
</feature>
<feature type="compositionally biased region" description="Low complexity" evidence="2">
    <location>
        <begin position="53"/>
        <end position="69"/>
    </location>
</feature>
<dbReference type="GO" id="GO:0003676">
    <property type="term" value="F:nucleic acid binding"/>
    <property type="evidence" value="ECO:0007669"/>
    <property type="project" value="InterPro"/>
</dbReference>
<sequence length="77" mass="8119">SCVLECEPGKCKEPTPACGACYECGSTDHLKPACPRLNRVQGPEGKCPNQDVANNEGQGRRNQGNQARGKAFMLGAA</sequence>
<keyword evidence="1" id="KW-0863">Zinc-finger</keyword>
<dbReference type="EMBL" id="BKCJ011182787">
    <property type="protein sequence ID" value="GFD00124.1"/>
    <property type="molecule type" value="Genomic_DNA"/>
</dbReference>
<comment type="caution">
    <text evidence="4">The sequence shown here is derived from an EMBL/GenBank/DDBJ whole genome shotgun (WGS) entry which is preliminary data.</text>
</comment>
<dbReference type="AlphaFoldDB" id="A0A699STK8"/>
<reference evidence="4" key="1">
    <citation type="journal article" date="2019" name="Sci. Rep.">
        <title>Draft genome of Tanacetum cinerariifolium, the natural source of mosquito coil.</title>
        <authorList>
            <person name="Yamashiro T."/>
            <person name="Shiraishi A."/>
            <person name="Satake H."/>
            <person name="Nakayama K."/>
        </authorList>
    </citation>
    <scope>NUCLEOTIDE SEQUENCE</scope>
</reference>
<dbReference type="GO" id="GO:0008270">
    <property type="term" value="F:zinc ion binding"/>
    <property type="evidence" value="ECO:0007669"/>
    <property type="project" value="UniProtKB-KW"/>
</dbReference>
<keyword evidence="1" id="KW-0479">Metal-binding</keyword>
<proteinExistence type="predicted"/>
<dbReference type="InterPro" id="IPR001878">
    <property type="entry name" value="Znf_CCHC"/>
</dbReference>